<dbReference type="PANTHER" id="PTHR34108">
    <property type="entry name" value="SEPTUM SITE-DETERMINING PROTEIN MINC"/>
    <property type="match status" value="1"/>
</dbReference>
<evidence type="ECO:0000259" key="7">
    <source>
        <dbReference type="Pfam" id="PF03775"/>
    </source>
</evidence>
<accession>A0A0U5BIK0</accession>
<keyword evidence="4 6" id="KW-0131">Cell cycle</keyword>
<evidence type="ECO:0000313" key="12">
    <source>
        <dbReference type="Proteomes" id="UP000657200"/>
    </source>
</evidence>
<dbReference type="OrthoDB" id="9794530at2"/>
<keyword evidence="12" id="KW-1185">Reference proteome</keyword>
<feature type="domain" description="Septum formation inhibitor MinC C-terminal" evidence="7">
    <location>
        <begin position="125"/>
        <end position="225"/>
    </location>
</feature>
<reference evidence="9" key="1">
    <citation type="submission" date="2014-09" db="EMBL/GenBank/DDBJ databases">
        <authorList>
            <person name="Magalhaes I.L.F."/>
            <person name="Oliveira U."/>
            <person name="Santos F.R."/>
            <person name="Vidigal T.H.D.A."/>
            <person name="Brescovit A.D."/>
            <person name="Santos A.J."/>
        </authorList>
    </citation>
    <scope>NUCLEOTIDE SEQUENCE</scope>
    <source>
        <strain evidence="9">LMG 23848T</strain>
    </source>
</reference>
<dbReference type="PATRIC" id="fig|431306.5.peg.1494"/>
<evidence type="ECO:0000256" key="5">
    <source>
        <dbReference type="ARBA" id="ARBA00025606"/>
    </source>
</evidence>
<reference evidence="11" key="2">
    <citation type="submission" date="2014-09" db="EMBL/GenBank/DDBJ databases">
        <authorList>
            <person name="Illeghems K.G."/>
        </authorList>
    </citation>
    <scope>NUCLEOTIDE SEQUENCE [LARGE SCALE GENOMIC DNA]</scope>
    <source>
        <strain evidence="11">LMG 23848T</strain>
    </source>
</reference>
<dbReference type="Proteomes" id="UP000657200">
    <property type="component" value="Unassembled WGS sequence"/>
</dbReference>
<gene>
    <name evidence="6 9" type="primary">minC</name>
    <name evidence="9" type="ORF">AGA_1470</name>
    <name evidence="10" type="ORF">GOB80_01595</name>
</gene>
<keyword evidence="3 6" id="KW-0717">Septation</keyword>
<dbReference type="Gene3D" id="3.30.70.260">
    <property type="match status" value="1"/>
</dbReference>
<dbReference type="InterPro" id="IPR036145">
    <property type="entry name" value="MinC_C_sf"/>
</dbReference>
<dbReference type="EMBL" id="LN609302">
    <property type="protein sequence ID" value="CEF55530.1"/>
    <property type="molecule type" value="Genomic_DNA"/>
</dbReference>
<feature type="domain" description="Septum formation inhibitor MinC N-terminal" evidence="8">
    <location>
        <begin position="16"/>
        <end position="79"/>
    </location>
</feature>
<dbReference type="InterPro" id="IPR016098">
    <property type="entry name" value="CAP/MinC_C"/>
</dbReference>
<evidence type="ECO:0000256" key="2">
    <source>
        <dbReference type="ARBA" id="ARBA00022618"/>
    </source>
</evidence>
<dbReference type="PANTHER" id="PTHR34108:SF1">
    <property type="entry name" value="SEPTUM SITE-DETERMINING PROTEIN MINC"/>
    <property type="match status" value="1"/>
</dbReference>
<reference evidence="10 12" key="3">
    <citation type="journal article" date="2020" name="Int. J. Syst. Evol. Microbiol.">
        <title>Novel acetic acid bacteria from cider fermentations: Acetobacter conturbans sp. nov. and Acetobacter fallax sp. nov.</title>
        <authorList>
            <person name="Sombolestani A.S."/>
            <person name="Cleenwerck I."/>
            <person name="Cnockaert M."/>
            <person name="Borremans W."/>
            <person name="Wieme A.D."/>
            <person name="De Vuyst L."/>
            <person name="Vandamme P."/>
        </authorList>
    </citation>
    <scope>NUCLEOTIDE SEQUENCE [LARGE SCALE GENOMIC DNA]</scope>
    <source>
        <strain evidence="10 12">LMG 23848</strain>
    </source>
</reference>
<evidence type="ECO:0000256" key="1">
    <source>
        <dbReference type="ARBA" id="ARBA00006291"/>
    </source>
</evidence>
<dbReference type="InterPro" id="IPR005526">
    <property type="entry name" value="Septum_form_inhib_MinC_C"/>
</dbReference>
<keyword evidence="2 6" id="KW-0132">Cell division</keyword>
<dbReference type="GO" id="GO:1901891">
    <property type="term" value="P:regulation of cell septum assembly"/>
    <property type="evidence" value="ECO:0007669"/>
    <property type="project" value="InterPro"/>
</dbReference>
<comment type="function">
    <text evidence="5 6">Cell division inhibitor that blocks the formation of polar Z ring septums. Rapidly oscillates between the poles of the cell to destabilize FtsZ filaments that have formed before they mature into polar Z rings. Prevents FtsZ polymerization.</text>
</comment>
<evidence type="ECO:0000256" key="6">
    <source>
        <dbReference type="HAMAP-Rule" id="MF_00267"/>
    </source>
</evidence>
<dbReference type="RefSeq" id="WP_083503573.1">
    <property type="nucleotide sequence ID" value="NZ_LN609302.1"/>
</dbReference>
<evidence type="ECO:0000313" key="9">
    <source>
        <dbReference type="EMBL" id="CEF55530.1"/>
    </source>
</evidence>
<comment type="subunit">
    <text evidence="6">Interacts with MinD and FtsZ.</text>
</comment>
<dbReference type="InterPro" id="IPR007874">
    <property type="entry name" value="MinC_N"/>
</dbReference>
<dbReference type="InterPro" id="IPR013033">
    <property type="entry name" value="MinC"/>
</dbReference>
<dbReference type="GO" id="GO:0051302">
    <property type="term" value="P:regulation of cell division"/>
    <property type="evidence" value="ECO:0007669"/>
    <property type="project" value="InterPro"/>
</dbReference>
<comment type="similarity">
    <text evidence="1 6">Belongs to the MinC family.</text>
</comment>
<sequence length="229" mass="24138">MSGTHSPSSRIRMSGRSFLALTLTPEAPLVDWLAALDHQIKRAMGFFAGKPVILDLSMMQADTPDLPHLLPALKERGIHVLGIEGGDKSWPAVAEWDWRESPLGGRASGPLSVPEDDKAPPPTLVIEESVRSGQHIIWPDGDVVILGAVSSGAEVTAGGSVHVYGALRGRAIAGIGGNADARIFTRNLAAELVAIDGFYATAEEMDAKCTGNPAQVMLAGETLVFKPLS</sequence>
<dbReference type="Proteomes" id="UP000068250">
    <property type="component" value="Chromosome I"/>
</dbReference>
<dbReference type="GO" id="GO:0000917">
    <property type="term" value="P:division septum assembly"/>
    <property type="evidence" value="ECO:0007669"/>
    <property type="project" value="UniProtKB-KW"/>
</dbReference>
<name>A0A0U5BIK0_9PROT</name>
<dbReference type="NCBIfam" id="TIGR01222">
    <property type="entry name" value="minC"/>
    <property type="match status" value="1"/>
</dbReference>
<dbReference type="EMBL" id="WOTE01000001">
    <property type="protein sequence ID" value="NHO38387.1"/>
    <property type="molecule type" value="Genomic_DNA"/>
</dbReference>
<protein>
    <recommendedName>
        <fullName evidence="6">Probable septum site-determining protein MinC</fullName>
    </recommendedName>
</protein>
<dbReference type="Pfam" id="PF03775">
    <property type="entry name" value="MinC_C"/>
    <property type="match status" value="1"/>
</dbReference>
<evidence type="ECO:0000313" key="11">
    <source>
        <dbReference type="Proteomes" id="UP000068250"/>
    </source>
</evidence>
<organism evidence="9 11">
    <name type="scientific">Acetobacter ghanensis</name>
    <dbReference type="NCBI Taxonomy" id="431306"/>
    <lineage>
        <taxon>Bacteria</taxon>
        <taxon>Pseudomonadati</taxon>
        <taxon>Pseudomonadota</taxon>
        <taxon>Alphaproteobacteria</taxon>
        <taxon>Acetobacterales</taxon>
        <taxon>Acetobacteraceae</taxon>
        <taxon>Acetobacter</taxon>
    </lineage>
</organism>
<dbReference type="STRING" id="431306.AGA_1470"/>
<dbReference type="HAMAP" id="MF_00267">
    <property type="entry name" value="MinC"/>
    <property type="match status" value="1"/>
</dbReference>
<dbReference type="GO" id="GO:0000902">
    <property type="term" value="P:cell morphogenesis"/>
    <property type="evidence" value="ECO:0007669"/>
    <property type="project" value="InterPro"/>
</dbReference>
<dbReference type="Gene3D" id="2.160.20.70">
    <property type="match status" value="1"/>
</dbReference>
<dbReference type="Pfam" id="PF05209">
    <property type="entry name" value="MinC_N"/>
    <property type="match status" value="1"/>
</dbReference>
<evidence type="ECO:0000256" key="3">
    <source>
        <dbReference type="ARBA" id="ARBA00023210"/>
    </source>
</evidence>
<proteinExistence type="inferred from homology"/>
<dbReference type="SUPFAM" id="SSF63848">
    <property type="entry name" value="Cell-division inhibitor MinC, C-terminal domain"/>
    <property type="match status" value="1"/>
</dbReference>
<evidence type="ECO:0000313" key="10">
    <source>
        <dbReference type="EMBL" id="NHO38387.1"/>
    </source>
</evidence>
<evidence type="ECO:0000256" key="4">
    <source>
        <dbReference type="ARBA" id="ARBA00023306"/>
    </source>
</evidence>
<dbReference type="AlphaFoldDB" id="A0A0U5BIK0"/>
<evidence type="ECO:0000259" key="8">
    <source>
        <dbReference type="Pfam" id="PF05209"/>
    </source>
</evidence>